<evidence type="ECO:0000259" key="11">
    <source>
        <dbReference type="Pfam" id="PF21800"/>
    </source>
</evidence>
<feature type="domain" description="KRR1 small subunit processome component second KH" evidence="11">
    <location>
        <begin position="113"/>
        <end position="202"/>
    </location>
</feature>
<dbReference type="GO" id="GO:0000447">
    <property type="term" value="P:endonucleolytic cleavage in ITS1 to separate SSU-rRNA from 5.8S rRNA and LSU-rRNA from tricistronic rRNA transcript (SSU-rRNA, 5.8S rRNA, LSU-rRNA)"/>
    <property type="evidence" value="ECO:0007669"/>
    <property type="project" value="EnsemblFungi"/>
</dbReference>
<comment type="caution">
    <text evidence="12">The sequence shown here is derived from an EMBL/GenBank/DDBJ whole genome shotgun (WGS) entry which is preliminary data.</text>
</comment>
<evidence type="ECO:0000256" key="3">
    <source>
        <dbReference type="ARBA" id="ARBA00022517"/>
    </source>
</evidence>
<evidence type="ECO:0000256" key="1">
    <source>
        <dbReference type="ARBA" id="ARBA00004604"/>
    </source>
</evidence>
<dbReference type="GO" id="GO:0032040">
    <property type="term" value="C:small-subunit processome"/>
    <property type="evidence" value="ECO:0007669"/>
    <property type="project" value="EnsemblFungi"/>
</dbReference>
<dbReference type="OrthoDB" id="441223at2759"/>
<dbReference type="InterPro" id="IPR048548">
    <property type="entry name" value="KRR1-like_KH2"/>
</dbReference>
<dbReference type="InterPro" id="IPR048549">
    <property type="entry name" value="KRR1-like_KH2_euk"/>
</dbReference>
<dbReference type="STRING" id="1805483.A0A177EIG5"/>
<dbReference type="VEuPathDB" id="MicrosporidiaDB:NEDG_00220"/>
<dbReference type="Gene3D" id="3.30.1370.10">
    <property type="entry name" value="K Homology domain, type 1"/>
    <property type="match status" value="2"/>
</dbReference>
<dbReference type="Proteomes" id="UP000185944">
    <property type="component" value="Unassembled WGS sequence"/>
</dbReference>
<keyword evidence="7" id="KW-0687">Ribonucleoprotein</keyword>
<dbReference type="SUPFAM" id="SSF54791">
    <property type="entry name" value="Eukaryotic type KH-domain (KH-domain type I)"/>
    <property type="match status" value="1"/>
</dbReference>
<dbReference type="GO" id="GO:0003723">
    <property type="term" value="F:RNA binding"/>
    <property type="evidence" value="ECO:0007669"/>
    <property type="project" value="UniProtKB-KW"/>
</dbReference>
<dbReference type="PIRSF" id="PIRSF006515">
    <property type="entry name" value="KRR1"/>
    <property type="match status" value="1"/>
</dbReference>
<feature type="compositionally biased region" description="Basic and acidic residues" evidence="9">
    <location>
        <begin position="226"/>
        <end position="238"/>
    </location>
</feature>
<keyword evidence="4" id="KW-0698">rRNA processing</keyword>
<accession>A0A177EIG5</accession>
<keyword evidence="5" id="KW-0694">RNA-binding</keyword>
<feature type="region of interest" description="Disordered" evidence="9">
    <location>
        <begin position="217"/>
        <end position="284"/>
    </location>
</feature>
<evidence type="ECO:0000256" key="7">
    <source>
        <dbReference type="ARBA" id="ARBA00023274"/>
    </source>
</evidence>
<dbReference type="CDD" id="cd22394">
    <property type="entry name" value="KH-I_KRR1_rpt2"/>
    <property type="match status" value="1"/>
</dbReference>
<name>A0A177EIG5_9MICR</name>
<evidence type="ECO:0000256" key="2">
    <source>
        <dbReference type="ARBA" id="ARBA00009344"/>
    </source>
</evidence>
<dbReference type="InterPro" id="IPR036612">
    <property type="entry name" value="KH_dom_type_1_sf"/>
</dbReference>
<keyword evidence="6" id="KW-0539">Nucleus</keyword>
<dbReference type="InterPro" id="IPR041174">
    <property type="entry name" value="KRR1-like_KH1"/>
</dbReference>
<organism evidence="12 13">
    <name type="scientific">Nematocida displodere</name>
    <dbReference type="NCBI Taxonomy" id="1805483"/>
    <lineage>
        <taxon>Eukaryota</taxon>
        <taxon>Fungi</taxon>
        <taxon>Fungi incertae sedis</taxon>
        <taxon>Microsporidia</taxon>
        <taxon>Nematocida</taxon>
    </lineage>
</organism>
<dbReference type="GO" id="GO:0030688">
    <property type="term" value="C:preribosome, small subunit precursor"/>
    <property type="evidence" value="ECO:0007669"/>
    <property type="project" value="EnsemblFungi"/>
</dbReference>
<evidence type="ECO:0000259" key="10">
    <source>
        <dbReference type="Pfam" id="PF17903"/>
    </source>
</evidence>
<reference evidence="12 13" key="1">
    <citation type="submission" date="2016-02" db="EMBL/GenBank/DDBJ databases">
        <title>Discovery of a natural microsporidian pathogen with a broad tissue tropism in Caenorhabditis elegans.</title>
        <authorList>
            <person name="Luallen R.J."/>
            <person name="Reinke A.W."/>
            <person name="Tong L."/>
            <person name="Botts M.R."/>
            <person name="Felix M.-A."/>
            <person name="Troemel E.R."/>
        </authorList>
    </citation>
    <scope>NUCLEOTIDE SEQUENCE [LARGE SCALE GENOMIC DNA]</scope>
    <source>
        <strain evidence="12 13">JUm2807</strain>
    </source>
</reference>
<evidence type="ECO:0000256" key="9">
    <source>
        <dbReference type="SAM" id="MobiDB-lite"/>
    </source>
</evidence>
<evidence type="ECO:0000313" key="13">
    <source>
        <dbReference type="Proteomes" id="UP000185944"/>
    </source>
</evidence>
<keyword evidence="13" id="KW-1185">Reference proteome</keyword>
<evidence type="ECO:0000313" key="12">
    <source>
        <dbReference type="EMBL" id="OAG31745.1"/>
    </source>
</evidence>
<evidence type="ECO:0000256" key="5">
    <source>
        <dbReference type="ARBA" id="ARBA00022884"/>
    </source>
</evidence>
<dbReference type="RefSeq" id="XP_067545346.1">
    <property type="nucleotide sequence ID" value="XM_067687638.1"/>
</dbReference>
<comment type="similarity">
    <text evidence="2">Belongs to the KRR1 family.</text>
</comment>
<evidence type="ECO:0000256" key="8">
    <source>
        <dbReference type="ARBA" id="ARBA00032993"/>
    </source>
</evidence>
<feature type="domain" description="KRR1 small subunit processome component first KH" evidence="10">
    <location>
        <begin position="30"/>
        <end position="109"/>
    </location>
</feature>
<dbReference type="EMBL" id="LTDL01000014">
    <property type="protein sequence ID" value="OAG31745.1"/>
    <property type="molecule type" value="Genomic_DNA"/>
</dbReference>
<dbReference type="AlphaFoldDB" id="A0A177EIG5"/>
<evidence type="ECO:0000256" key="6">
    <source>
        <dbReference type="ARBA" id="ARBA00023242"/>
    </source>
</evidence>
<sequence>MMQRNQTAAPFRDSTPFRERDVKHAFVETSTFEVMFPKHRERYVREVEEYMRKAFLIQKLSLVVDYHELVLTVSTTAQTRDPYSLFNGRDVLKLVSRGVSLEKAVRVFEEGISCDIIQINVLVRNKDVFIKRRERLIGPHGNTLKSLELLTDCHILPHGNTVSAIGDYKSLREVRRIAVKCMENIHPIYEIKRLMVKKELEKDPNLKNENWERYLPQYKKTHGKKRPELKPKAKKEQSEQNILPDPETRKVDAEIEAGEYFTKTATRERKRKDTKSKPATTPTD</sequence>
<evidence type="ECO:0000256" key="4">
    <source>
        <dbReference type="ARBA" id="ARBA00022552"/>
    </source>
</evidence>
<dbReference type="Pfam" id="PF21800">
    <property type="entry name" value="KH_KRR1_2nd"/>
    <property type="match status" value="1"/>
</dbReference>
<comment type="subcellular location">
    <subcellularLocation>
        <location evidence="1">Nucleus</location>
        <location evidence="1">Nucleolus</location>
    </subcellularLocation>
</comment>
<dbReference type="PANTHER" id="PTHR12581:SF0">
    <property type="entry name" value="KRR1 SMALL SUBUNIT PROCESSOME COMPONENT HOMOLOG"/>
    <property type="match status" value="1"/>
</dbReference>
<dbReference type="Pfam" id="PF17903">
    <property type="entry name" value="KH_KRR1_1st"/>
    <property type="match status" value="1"/>
</dbReference>
<dbReference type="PANTHER" id="PTHR12581">
    <property type="entry name" value="HIV-1 REV BINDING PROTEIN 2, 3"/>
    <property type="match status" value="1"/>
</dbReference>
<gene>
    <name evidence="12" type="ORF">NEDG_00220</name>
</gene>
<protein>
    <recommendedName>
        <fullName evidence="8">KRR-R motif-containing protein 1</fullName>
    </recommendedName>
</protein>
<keyword evidence="3" id="KW-0690">Ribosome biogenesis</keyword>
<dbReference type="GeneID" id="93646570"/>
<dbReference type="InterPro" id="IPR024166">
    <property type="entry name" value="rRNA_assembly_KRR1"/>
</dbReference>
<proteinExistence type="inferred from homology"/>